<gene>
    <name evidence="6" type="ORF">OG442_37175</name>
</gene>
<feature type="domain" description="CMP/dCMP-type deaminase" evidence="5">
    <location>
        <begin position="28"/>
        <end position="105"/>
    </location>
</feature>
<dbReference type="SUPFAM" id="SSF53927">
    <property type="entry name" value="Cytidine deaminase-like"/>
    <property type="match status" value="1"/>
</dbReference>
<dbReference type="CDD" id="cd01283">
    <property type="entry name" value="cytidine_deaminase"/>
    <property type="match status" value="1"/>
</dbReference>
<dbReference type="InterPro" id="IPR016193">
    <property type="entry name" value="Cytidine_deaminase-like"/>
</dbReference>
<evidence type="ECO:0000313" key="7">
    <source>
        <dbReference type="Proteomes" id="UP001432209"/>
    </source>
</evidence>
<evidence type="ECO:0000256" key="1">
    <source>
        <dbReference type="ARBA" id="ARBA00006576"/>
    </source>
</evidence>
<dbReference type="Proteomes" id="UP001432209">
    <property type="component" value="Chromosome"/>
</dbReference>
<dbReference type="Pfam" id="PF00383">
    <property type="entry name" value="dCMP_cyt_deam_1"/>
    <property type="match status" value="1"/>
</dbReference>
<organism evidence="6 7">
    <name type="scientific">Streptomyces niveus</name>
    <name type="common">Streptomyces spheroides</name>
    <dbReference type="NCBI Taxonomy" id="193462"/>
    <lineage>
        <taxon>Bacteria</taxon>
        <taxon>Bacillati</taxon>
        <taxon>Actinomycetota</taxon>
        <taxon>Actinomycetes</taxon>
        <taxon>Kitasatosporales</taxon>
        <taxon>Streptomycetaceae</taxon>
        <taxon>Streptomyces</taxon>
    </lineage>
</organism>
<evidence type="ECO:0000256" key="2">
    <source>
        <dbReference type="ARBA" id="ARBA00022723"/>
    </source>
</evidence>
<comment type="similarity">
    <text evidence="1">Belongs to the cytidine and deoxycytidylate deaminase family.</text>
</comment>
<sequence>MKIPSNSELIDTAQAVLHPHHVGDRLFGDVAATLVTDSGTLYSGVCIDTGCGTGFCAEHAAIAAMVTAREYRIVKIVAVWRNEEGALHVLPPCGRCREFVRQIDHANIDAEVVLGRTASATLRELLPANEWPQPLD</sequence>
<dbReference type="GeneID" id="91340043"/>
<dbReference type="InterPro" id="IPR050202">
    <property type="entry name" value="Cyt/Deoxycyt_deaminase"/>
</dbReference>
<dbReference type="InterPro" id="IPR002125">
    <property type="entry name" value="CMP_dCMP_dom"/>
</dbReference>
<keyword evidence="2" id="KW-0479">Metal-binding</keyword>
<evidence type="ECO:0000256" key="3">
    <source>
        <dbReference type="ARBA" id="ARBA00022801"/>
    </source>
</evidence>
<name>A0ABZ2AE51_STRNV</name>
<keyword evidence="3" id="KW-0378">Hydrolase</keyword>
<accession>A0ABZ2AE51</accession>
<dbReference type="PROSITE" id="PS00903">
    <property type="entry name" value="CYT_DCMP_DEAMINASES_1"/>
    <property type="match status" value="1"/>
</dbReference>
<proteinExistence type="inferred from homology"/>
<dbReference type="PANTHER" id="PTHR11644">
    <property type="entry name" value="CYTIDINE DEAMINASE"/>
    <property type="match status" value="1"/>
</dbReference>
<reference evidence="6" key="1">
    <citation type="submission" date="2022-10" db="EMBL/GenBank/DDBJ databases">
        <title>The complete genomes of actinobacterial strains from the NBC collection.</title>
        <authorList>
            <person name="Joergensen T.S."/>
            <person name="Alvarez Arevalo M."/>
            <person name="Sterndorff E.B."/>
            <person name="Faurdal D."/>
            <person name="Vuksanovic O."/>
            <person name="Mourched A.-S."/>
            <person name="Charusanti P."/>
            <person name="Shaw S."/>
            <person name="Blin K."/>
            <person name="Weber T."/>
        </authorList>
    </citation>
    <scope>NUCLEOTIDE SEQUENCE</scope>
    <source>
        <strain evidence="6">NBC_01432</strain>
    </source>
</reference>
<keyword evidence="7" id="KW-1185">Reference proteome</keyword>
<evidence type="ECO:0000259" key="5">
    <source>
        <dbReference type="Pfam" id="PF00383"/>
    </source>
</evidence>
<evidence type="ECO:0000256" key="4">
    <source>
        <dbReference type="ARBA" id="ARBA00022833"/>
    </source>
</evidence>
<evidence type="ECO:0000313" key="6">
    <source>
        <dbReference type="EMBL" id="WUX56714.1"/>
    </source>
</evidence>
<dbReference type="InterPro" id="IPR016192">
    <property type="entry name" value="APOBEC/CMP_deaminase_Zn-bd"/>
</dbReference>
<dbReference type="EMBL" id="CP109495">
    <property type="protein sequence ID" value="WUX56714.1"/>
    <property type="molecule type" value="Genomic_DNA"/>
</dbReference>
<dbReference type="Gene3D" id="3.40.140.10">
    <property type="entry name" value="Cytidine Deaminase, domain 2"/>
    <property type="match status" value="1"/>
</dbReference>
<protein>
    <recommendedName>
        <fullName evidence="5">CMP/dCMP-type deaminase domain-containing protein</fullName>
    </recommendedName>
</protein>
<keyword evidence="4" id="KW-0862">Zinc</keyword>
<dbReference type="RefSeq" id="WP_329081606.1">
    <property type="nucleotide sequence ID" value="NZ_CP109389.1"/>
</dbReference>
<dbReference type="PANTHER" id="PTHR11644:SF2">
    <property type="entry name" value="CYTIDINE DEAMINASE"/>
    <property type="match status" value="1"/>
</dbReference>